<evidence type="ECO:0000256" key="5">
    <source>
        <dbReference type="ARBA" id="ARBA00022679"/>
    </source>
</evidence>
<dbReference type="RefSeq" id="WP_252914715.1">
    <property type="nucleotide sequence ID" value="NZ_JAAAML010000001.1"/>
</dbReference>
<proteinExistence type="inferred from homology"/>
<keyword evidence="5 15" id="KW-0808">Transferase</keyword>
<dbReference type="PANTHER" id="PTHR30478:SF0">
    <property type="entry name" value="BETA SLIDING CLAMP"/>
    <property type="match status" value="1"/>
</dbReference>
<evidence type="ECO:0000259" key="12">
    <source>
        <dbReference type="Pfam" id="PF00712"/>
    </source>
</evidence>
<sequence length="379" mass="40997">MTMNLTTTAGALHSALKTVGHAIERRNTLPILSHVLIKNDTMTATDLDIEIKTKIPSSSAKGSICLDHRVLSAISGNLPKDTALTLGTIEGQSGASLAFDGGLYTLNTLPAEDYPDPVKRPIKKTIKAPEGFLDKLRFVSHFMSTEETRYYLNGVCIYDGRLVATDGHRLGYVDCGIESKNRPIIPRGAVAALLELGEPSQISFGENVVIFDLPGTVLRSKLIDGTYPDYQRVIPNIADNAPEMTVDGKVLSAAIRRASSLYPFRRTEAVTFALSDDGRLALVRERIDAGTSREIIPATVSGPPLIAALDGRYLQHMVKAHRGSGTLTLRFIDAGSPISVTSEREGFNSILMPMRTGSEQTAREALTLLAPARRLEAAE</sequence>
<dbReference type="Pfam" id="PF02767">
    <property type="entry name" value="DNA_pol3_beta_2"/>
    <property type="match status" value="1"/>
</dbReference>
<accession>A0ABT1CPL5</accession>
<dbReference type="InterPro" id="IPR046938">
    <property type="entry name" value="DNA_clamp_sf"/>
</dbReference>
<dbReference type="GO" id="GO:0003887">
    <property type="term" value="F:DNA-directed DNA polymerase activity"/>
    <property type="evidence" value="ECO:0007669"/>
    <property type="project" value="UniProtKB-EC"/>
</dbReference>
<dbReference type="InterPro" id="IPR022634">
    <property type="entry name" value="DNA_polIII_beta_N"/>
</dbReference>
<keyword evidence="7" id="KW-0235">DNA replication</keyword>
<evidence type="ECO:0000313" key="16">
    <source>
        <dbReference type="Proteomes" id="UP001320715"/>
    </source>
</evidence>
<dbReference type="NCBIfam" id="TIGR00663">
    <property type="entry name" value="dnan"/>
    <property type="match status" value="1"/>
</dbReference>
<evidence type="ECO:0000259" key="13">
    <source>
        <dbReference type="Pfam" id="PF02767"/>
    </source>
</evidence>
<evidence type="ECO:0000256" key="4">
    <source>
        <dbReference type="ARBA" id="ARBA00022490"/>
    </source>
</evidence>
<name>A0ABT1CPL5_9HYPH</name>
<evidence type="ECO:0000313" key="15">
    <source>
        <dbReference type="EMBL" id="MCO6407331.1"/>
    </source>
</evidence>
<dbReference type="Gene3D" id="3.70.10.10">
    <property type="match status" value="1"/>
</dbReference>
<comment type="caution">
    <text evidence="15">The sequence shown here is derived from an EMBL/GenBank/DDBJ whole genome shotgun (WGS) entry which is preliminary data.</text>
</comment>
<evidence type="ECO:0000256" key="9">
    <source>
        <dbReference type="ARBA" id="ARBA00023125"/>
    </source>
</evidence>
<dbReference type="SUPFAM" id="SSF55979">
    <property type="entry name" value="DNA clamp"/>
    <property type="match status" value="3"/>
</dbReference>
<feature type="domain" description="DNA polymerase III beta sliding clamp N-terminal" evidence="12">
    <location>
        <begin position="3"/>
        <end position="115"/>
    </location>
</feature>
<keyword evidence="9" id="KW-0238">DNA-binding</keyword>
<evidence type="ECO:0000256" key="11">
    <source>
        <dbReference type="ARBA" id="ARBA00033276"/>
    </source>
</evidence>
<keyword evidence="16" id="KW-1185">Reference proteome</keyword>
<evidence type="ECO:0000256" key="7">
    <source>
        <dbReference type="ARBA" id="ARBA00022705"/>
    </source>
</evidence>
<comment type="subcellular location">
    <subcellularLocation>
        <location evidence="1">Cytoplasm</location>
    </subcellularLocation>
</comment>
<dbReference type="CDD" id="cd00140">
    <property type="entry name" value="beta_clamp"/>
    <property type="match status" value="1"/>
</dbReference>
<dbReference type="InterPro" id="IPR022637">
    <property type="entry name" value="DNA_polIII_beta_cen"/>
</dbReference>
<evidence type="ECO:0000256" key="8">
    <source>
        <dbReference type="ARBA" id="ARBA00022932"/>
    </source>
</evidence>
<evidence type="ECO:0000256" key="6">
    <source>
        <dbReference type="ARBA" id="ARBA00022695"/>
    </source>
</evidence>
<dbReference type="InterPro" id="IPR001001">
    <property type="entry name" value="DNA_polIII_beta"/>
</dbReference>
<gene>
    <name evidence="15" type="primary">dnaN</name>
    <name evidence="15" type="ORF">GTW23_04020</name>
</gene>
<feature type="domain" description="DNA polymerase III beta sliding clamp C-terminal" evidence="14">
    <location>
        <begin position="232"/>
        <end position="355"/>
    </location>
</feature>
<evidence type="ECO:0000259" key="14">
    <source>
        <dbReference type="Pfam" id="PF02768"/>
    </source>
</evidence>
<evidence type="ECO:0000256" key="3">
    <source>
        <dbReference type="ARBA" id="ARBA00021035"/>
    </source>
</evidence>
<reference evidence="15 16" key="1">
    <citation type="submission" date="2020-01" db="EMBL/GenBank/DDBJ databases">
        <title>Genomes of bacteria type strains.</title>
        <authorList>
            <person name="Chen J."/>
            <person name="Zhu S."/>
            <person name="Yang J."/>
        </authorList>
    </citation>
    <scope>NUCLEOTIDE SEQUENCE [LARGE SCALE GENOMIC DNA]</scope>
    <source>
        <strain evidence="15 16">DSM 16655</strain>
    </source>
</reference>
<keyword evidence="4" id="KW-0963">Cytoplasm</keyword>
<dbReference type="EMBL" id="JAAAML010000001">
    <property type="protein sequence ID" value="MCO6407331.1"/>
    <property type="molecule type" value="Genomic_DNA"/>
</dbReference>
<keyword evidence="6 15" id="KW-0548">Nucleotidyltransferase</keyword>
<dbReference type="SMART" id="SM00480">
    <property type="entry name" value="POL3Bc"/>
    <property type="match status" value="1"/>
</dbReference>
<dbReference type="Gene3D" id="3.10.150.10">
    <property type="entry name" value="DNA Polymerase III, subunit A, domain 2"/>
    <property type="match status" value="1"/>
</dbReference>
<protein>
    <recommendedName>
        <fullName evidence="3">Beta sliding clamp</fullName>
    </recommendedName>
    <alternativeName>
        <fullName evidence="11">Beta-clamp processivity factor</fullName>
    </alternativeName>
    <alternativeName>
        <fullName evidence="10">DNA polymerase III beta sliding clamp subunit</fullName>
    </alternativeName>
</protein>
<dbReference type="InterPro" id="IPR022635">
    <property type="entry name" value="DNA_polIII_beta_C"/>
</dbReference>
<evidence type="ECO:0000256" key="2">
    <source>
        <dbReference type="ARBA" id="ARBA00010752"/>
    </source>
</evidence>
<dbReference type="Pfam" id="PF00712">
    <property type="entry name" value="DNA_pol3_beta"/>
    <property type="match status" value="1"/>
</dbReference>
<organism evidence="15 16">
    <name type="scientific">Hoeflea alexandrii</name>
    <dbReference type="NCBI Taxonomy" id="288436"/>
    <lineage>
        <taxon>Bacteria</taxon>
        <taxon>Pseudomonadati</taxon>
        <taxon>Pseudomonadota</taxon>
        <taxon>Alphaproteobacteria</taxon>
        <taxon>Hyphomicrobiales</taxon>
        <taxon>Rhizobiaceae</taxon>
        <taxon>Hoeflea</taxon>
    </lineage>
</organism>
<dbReference type="Pfam" id="PF02768">
    <property type="entry name" value="DNA_pol3_beta_3"/>
    <property type="match status" value="1"/>
</dbReference>
<keyword evidence="8" id="KW-0239">DNA-directed DNA polymerase</keyword>
<feature type="domain" description="DNA polymerase III beta sliding clamp central" evidence="13">
    <location>
        <begin position="140"/>
        <end position="229"/>
    </location>
</feature>
<dbReference type="PANTHER" id="PTHR30478">
    <property type="entry name" value="DNA POLYMERASE III SUBUNIT BETA"/>
    <property type="match status" value="1"/>
</dbReference>
<dbReference type="Proteomes" id="UP001320715">
    <property type="component" value="Unassembled WGS sequence"/>
</dbReference>
<comment type="similarity">
    <text evidence="2">Belongs to the beta sliding clamp family.</text>
</comment>
<evidence type="ECO:0000256" key="1">
    <source>
        <dbReference type="ARBA" id="ARBA00004496"/>
    </source>
</evidence>
<evidence type="ECO:0000256" key="10">
    <source>
        <dbReference type="ARBA" id="ARBA00030988"/>
    </source>
</evidence>